<evidence type="ECO:0000256" key="5">
    <source>
        <dbReference type="ARBA" id="ARBA00023159"/>
    </source>
</evidence>
<protein>
    <recommendedName>
        <fullName evidence="10">CCAAT/enhancer-binding protein zeta</fullName>
    </recommendedName>
    <alternativeName>
        <fullName evidence="8">CCAAT-box-binding transcription factor</fullName>
    </alternativeName>
</protein>
<feature type="region of interest" description="Disordered" evidence="11">
    <location>
        <begin position="607"/>
        <end position="651"/>
    </location>
</feature>
<dbReference type="STRING" id="7574.A0A2R2MKJ8"/>
<evidence type="ECO:0000256" key="9">
    <source>
        <dbReference type="ARBA" id="ARBA00058879"/>
    </source>
</evidence>
<keyword evidence="5" id="KW-0010">Activator</keyword>
<feature type="compositionally biased region" description="Basic residues" evidence="11">
    <location>
        <begin position="952"/>
        <end position="987"/>
    </location>
</feature>
<dbReference type="SUPFAM" id="SSF48371">
    <property type="entry name" value="ARM repeat"/>
    <property type="match status" value="1"/>
</dbReference>
<dbReference type="OrthoDB" id="28947at2759"/>
<dbReference type="Proteomes" id="UP000085678">
    <property type="component" value="Unplaced"/>
</dbReference>
<comment type="similarity">
    <text evidence="2">Belongs to the CBF/MAK21 family.</text>
</comment>
<evidence type="ECO:0000256" key="10">
    <source>
        <dbReference type="ARBA" id="ARBA00073389"/>
    </source>
</evidence>
<dbReference type="FunFam" id="1.25.10.10:FF:000805">
    <property type="entry name" value="Similar to transcription factor CBF/MAK21"/>
    <property type="match status" value="1"/>
</dbReference>
<dbReference type="FunCoup" id="A0A2R2MKJ8">
    <property type="interactions" value="1652"/>
</dbReference>
<evidence type="ECO:0000256" key="8">
    <source>
        <dbReference type="ARBA" id="ARBA00031941"/>
    </source>
</evidence>
<dbReference type="GO" id="GO:0005634">
    <property type="term" value="C:nucleus"/>
    <property type="evidence" value="ECO:0007669"/>
    <property type="project" value="UniProtKB-SubCell"/>
</dbReference>
<evidence type="ECO:0000256" key="1">
    <source>
        <dbReference type="ARBA" id="ARBA00004123"/>
    </source>
</evidence>
<feature type="region of interest" description="Disordered" evidence="11">
    <location>
        <begin position="38"/>
        <end position="64"/>
    </location>
</feature>
<feature type="compositionally biased region" description="Basic and acidic residues" evidence="11">
    <location>
        <begin position="52"/>
        <end position="64"/>
    </location>
</feature>
<reference evidence="14" key="1">
    <citation type="submission" date="2025-08" db="UniProtKB">
        <authorList>
            <consortium name="RefSeq"/>
        </authorList>
    </citation>
    <scope>IDENTIFICATION</scope>
    <source>
        <tissue evidence="14">Gonads</tissue>
    </source>
</reference>
<accession>A0A2R2MKJ8</accession>
<dbReference type="KEGG" id="lak:106166104"/>
<feature type="compositionally biased region" description="Acidic residues" evidence="11">
    <location>
        <begin position="609"/>
        <end position="630"/>
    </location>
</feature>
<comment type="function">
    <text evidence="9">Stimulates transcription from the HSP70 promoter.</text>
</comment>
<feature type="region of interest" description="Disordered" evidence="11">
    <location>
        <begin position="862"/>
        <end position="892"/>
    </location>
</feature>
<evidence type="ECO:0000256" key="2">
    <source>
        <dbReference type="ARBA" id="ARBA00007797"/>
    </source>
</evidence>
<dbReference type="GeneID" id="106166104"/>
<keyword evidence="6" id="KW-0804">Transcription</keyword>
<feature type="compositionally biased region" description="Basic and acidic residues" evidence="11">
    <location>
        <begin position="104"/>
        <end position="118"/>
    </location>
</feature>
<evidence type="ECO:0000313" key="13">
    <source>
        <dbReference type="Proteomes" id="UP000085678"/>
    </source>
</evidence>
<keyword evidence="13" id="KW-1185">Reference proteome</keyword>
<organism evidence="13 14">
    <name type="scientific">Lingula anatina</name>
    <name type="common">Brachiopod</name>
    <name type="synonym">Lingula unguis</name>
    <dbReference type="NCBI Taxonomy" id="7574"/>
    <lineage>
        <taxon>Eukaryota</taxon>
        <taxon>Metazoa</taxon>
        <taxon>Spiralia</taxon>
        <taxon>Lophotrochozoa</taxon>
        <taxon>Brachiopoda</taxon>
        <taxon>Linguliformea</taxon>
        <taxon>Lingulata</taxon>
        <taxon>Lingulida</taxon>
        <taxon>Linguloidea</taxon>
        <taxon>Lingulidae</taxon>
        <taxon>Lingula</taxon>
    </lineage>
</organism>
<evidence type="ECO:0000259" key="12">
    <source>
        <dbReference type="Pfam" id="PF03914"/>
    </source>
</evidence>
<feature type="region of interest" description="Disordered" evidence="11">
    <location>
        <begin position="82"/>
        <end position="121"/>
    </location>
</feature>
<sequence length="987" mass="113152">MGKKSRIAVDKPSVDKKDSFQLQDILDLGGDKDDLELLQDVDDEDEEEALDGNEHDYESEPVRRDEVKALIEELGLKKYRFRSEEDGNGKKEKKKKLLVMPGFEEQKDEGKPPPETQKKTKNKFKVQVAEVSSTTLSQSDDTEVKDYINSYTQRKYLLVKPGGKWFDNQFENDPVEFEAASKETIKCLEEFASRILQDEVTIYNKQKDVRKGSDAKWMKTVVSSGTLADKMAALTIQIQDSPVHTLPSLDLLINMAKKKGKRECMLAVDTLRELFISDLLPDRKLKPFEQHPLSQLASLTSGNKDARDKRLVMWYFEAQLKSRYETVVKALEHIAHDTIPVTKKKALSTVFELLVNKPEQEKALLCLLVNKLGDPDYKIAAKGAHLLSRLVDRHPNMKTVIVLEVERLLYRPNISVKAQYYAICFLNQLRLNHDQAQLAGRLIGVYFSFFKAFVKKGEVDSKMLSALLTGVNRAYPFAKVDKTTIEEHVGTLYKIVHIVKFSTSIQALMLLYQVMDSSDSLSDRYYSALYRKMVDPELKTSSKQTLFLNLLFKSMKKDVSDKRVKAFVKRLLQVCLYQTPPFICAALIILSEILKLKPQALQLSHMAEELDEDEEEHFQDVREEGDEGQETSDKTNEEPSENSISKPVKSSWVHRQNLGVKQETVDYDPHHRNPLYCKADAASEVELKQLAQHYHPSVALFAQKVLQRELVSYPGDPLQDFTLIRFLDRFVFRNPKKKTTAEVTGGIMNRKQRGYQPQGLKAVPVNSEKYLEKGEEGVPVDEKFFYRYFSEKASKKKEVDDEDSDAESVSDEEFDDFLDSYEKQFDMDQDVEFDFAGEFGKQTNKKKNLKLHQTIFSPDEAAISKATDRKQNKRHSADDFFSGKGSKRKKSEFDTSGLFAAAEEFAHLIDENASSKLDLISTEAMSNKDNAGVKQLKWEADRDLWVQGRDWRTKKRQQRGAKHRGQFAGNKPKKQQFKGKKKSKSKR</sequence>
<dbReference type="InterPro" id="IPR005612">
    <property type="entry name" value="CCAAT-binding_factor"/>
</dbReference>
<dbReference type="PANTHER" id="PTHR12048:SF0">
    <property type="entry name" value="CCAAT_ENHANCER-BINDING PROTEIN ZETA"/>
    <property type="match status" value="1"/>
</dbReference>
<feature type="region of interest" description="Disordered" evidence="11">
    <location>
        <begin position="948"/>
        <end position="987"/>
    </location>
</feature>
<gene>
    <name evidence="14" type="primary">LOC106166104</name>
</gene>
<dbReference type="InterPro" id="IPR040155">
    <property type="entry name" value="CEBPZ/Mak21-like"/>
</dbReference>
<keyword evidence="4" id="KW-0805">Transcription regulation</keyword>
<evidence type="ECO:0000256" key="6">
    <source>
        <dbReference type="ARBA" id="ARBA00023163"/>
    </source>
</evidence>
<keyword evidence="7" id="KW-0539">Nucleus</keyword>
<feature type="compositionally biased region" description="Acidic residues" evidence="11">
    <location>
        <begin position="38"/>
        <end position="51"/>
    </location>
</feature>
<evidence type="ECO:0000256" key="7">
    <source>
        <dbReference type="ARBA" id="ARBA00023242"/>
    </source>
</evidence>
<proteinExistence type="inferred from homology"/>
<evidence type="ECO:0000256" key="11">
    <source>
        <dbReference type="SAM" id="MobiDB-lite"/>
    </source>
</evidence>
<dbReference type="PANTHER" id="PTHR12048">
    <property type="entry name" value="CCAAT-BINDING FACTOR-RELATED"/>
    <property type="match status" value="1"/>
</dbReference>
<dbReference type="InterPro" id="IPR016024">
    <property type="entry name" value="ARM-type_fold"/>
</dbReference>
<keyword evidence="3" id="KW-0597">Phosphoprotein</keyword>
<feature type="compositionally biased region" description="Basic and acidic residues" evidence="11">
    <location>
        <begin position="866"/>
        <end position="878"/>
    </location>
</feature>
<dbReference type="RefSeq" id="XP_023930723.1">
    <property type="nucleotide sequence ID" value="XM_024074955.1"/>
</dbReference>
<evidence type="ECO:0000313" key="14">
    <source>
        <dbReference type="RefSeq" id="XP_023930723.1"/>
    </source>
</evidence>
<comment type="subcellular location">
    <subcellularLocation>
        <location evidence="1">Nucleus</location>
    </subcellularLocation>
</comment>
<evidence type="ECO:0000256" key="3">
    <source>
        <dbReference type="ARBA" id="ARBA00022553"/>
    </source>
</evidence>
<dbReference type="AlphaFoldDB" id="A0A2R2MKJ8"/>
<dbReference type="Pfam" id="PF03914">
    <property type="entry name" value="CBF"/>
    <property type="match status" value="1"/>
</dbReference>
<feature type="domain" description="CCAAT-binding factor" evidence="12">
    <location>
        <begin position="504"/>
        <end position="702"/>
    </location>
</feature>
<evidence type="ECO:0000256" key="4">
    <source>
        <dbReference type="ARBA" id="ARBA00023015"/>
    </source>
</evidence>
<name>A0A2R2MKJ8_LINAN</name>
<dbReference type="InParanoid" id="A0A2R2MKJ8"/>